<keyword evidence="3 4" id="KW-0802">TPR repeat</keyword>
<comment type="similarity">
    <text evidence="1 5">Belongs to the EMC2 family.</text>
</comment>
<sequence length="298" mass="34046">MRFYEGKDWTNVSFEVGRKTLREWREEQLRRSEEVVELWEHVISRSPSALGDELWMVYEQVCIAALDSARNDLALECIQALDKRFPRSNRVLKLQAMRLESLEQYDNANAIYTKLIESDATNNSYRKRKVSVLLAQGKRLDAIKELNEYLKVFINDSEAWIQLSELFLVESDYAKAAHCLEECLLASPLNAIYLRRLGDIRYTQGGLENVELAKSYYEQAYKLNPQDLRSQYGIVLCSNQMAGGKASVEKKQELRTSASAVVERIAQRYEDAAADGLNPEAQNIADTVRKMGSQIGGK</sequence>
<feature type="non-terminal residue" evidence="7">
    <location>
        <position position="1"/>
    </location>
</feature>
<proteinExistence type="inferred from homology"/>
<keyword evidence="2" id="KW-0677">Repeat</keyword>
<feature type="repeat" description="TPR" evidence="4">
    <location>
        <begin position="157"/>
        <end position="190"/>
    </location>
</feature>
<dbReference type="InterPro" id="IPR039856">
    <property type="entry name" value="EMC2-like"/>
</dbReference>
<dbReference type="FunFam" id="1.25.40.10:FF:000326">
    <property type="entry name" value="ER membrane protein complex subunit 2"/>
    <property type="match status" value="1"/>
</dbReference>
<reference evidence="7" key="1">
    <citation type="submission" date="2023-06" db="EMBL/GenBank/DDBJ databases">
        <authorList>
            <person name="Delattre M."/>
        </authorList>
    </citation>
    <scope>NUCLEOTIDE SEQUENCE</scope>
    <source>
        <strain evidence="7">AF72</strain>
    </source>
</reference>
<evidence type="ECO:0000256" key="4">
    <source>
        <dbReference type="PROSITE-ProRule" id="PRU00339"/>
    </source>
</evidence>
<accession>A0AA36CQ19</accession>
<dbReference type="Proteomes" id="UP001177023">
    <property type="component" value="Unassembled WGS sequence"/>
</dbReference>
<comment type="subunit">
    <text evidence="5">Component of the ER membrane protein complex (EMC).</text>
</comment>
<dbReference type="AlphaFoldDB" id="A0AA36CQ19"/>
<comment type="caution">
    <text evidence="7">The sequence shown here is derived from an EMBL/GenBank/DDBJ whole genome shotgun (WGS) entry which is preliminary data.</text>
</comment>
<gene>
    <name evidence="7" type="ORF">MSPICULIGERA_LOCUS11540</name>
</gene>
<evidence type="ECO:0000313" key="8">
    <source>
        <dbReference type="Proteomes" id="UP001177023"/>
    </source>
</evidence>
<protein>
    <recommendedName>
        <fullName evidence="5">ER membrane protein complex subunit 2</fullName>
    </recommendedName>
</protein>
<dbReference type="InterPro" id="IPR019734">
    <property type="entry name" value="TPR_rpt"/>
</dbReference>
<comment type="function">
    <text evidence="5">Part of the endoplasmic reticulum membrane protein complex (EMC) that enables the energy-independent insertion into endoplasmic reticulum membranes of newly synthesized membrane proteins.</text>
</comment>
<dbReference type="Gene3D" id="1.25.40.10">
    <property type="entry name" value="Tetratricopeptide repeat domain"/>
    <property type="match status" value="1"/>
</dbReference>
<feature type="domain" description="EMC2 TPR-like" evidence="6">
    <location>
        <begin position="93"/>
        <end position="193"/>
    </location>
</feature>
<keyword evidence="5" id="KW-0256">Endoplasmic reticulum</keyword>
<dbReference type="Pfam" id="PF13181">
    <property type="entry name" value="TPR_8"/>
    <property type="match status" value="1"/>
</dbReference>
<evidence type="ECO:0000256" key="3">
    <source>
        <dbReference type="ARBA" id="ARBA00022803"/>
    </source>
</evidence>
<organism evidence="7 8">
    <name type="scientific">Mesorhabditis spiculigera</name>
    <dbReference type="NCBI Taxonomy" id="96644"/>
    <lineage>
        <taxon>Eukaryota</taxon>
        <taxon>Metazoa</taxon>
        <taxon>Ecdysozoa</taxon>
        <taxon>Nematoda</taxon>
        <taxon>Chromadorea</taxon>
        <taxon>Rhabditida</taxon>
        <taxon>Rhabditina</taxon>
        <taxon>Rhabditomorpha</taxon>
        <taxon>Rhabditoidea</taxon>
        <taxon>Rhabditidae</taxon>
        <taxon>Mesorhabditinae</taxon>
        <taxon>Mesorhabditis</taxon>
    </lineage>
</organism>
<dbReference type="GO" id="GO:0072546">
    <property type="term" value="C:EMC complex"/>
    <property type="evidence" value="ECO:0007669"/>
    <property type="project" value="UniProtKB-UniRule"/>
</dbReference>
<evidence type="ECO:0000256" key="2">
    <source>
        <dbReference type="ARBA" id="ARBA00022737"/>
    </source>
</evidence>
<evidence type="ECO:0000256" key="1">
    <source>
        <dbReference type="ARBA" id="ARBA00010361"/>
    </source>
</evidence>
<comment type="subcellular location">
    <subcellularLocation>
        <location evidence="5">Endoplasmic reticulum membrane</location>
        <topology evidence="5">Peripheral membrane protein</topology>
        <orientation evidence="5">Cytoplasmic side</orientation>
    </subcellularLocation>
</comment>
<dbReference type="SUPFAM" id="SSF48452">
    <property type="entry name" value="TPR-like"/>
    <property type="match status" value="1"/>
</dbReference>
<dbReference type="Pfam" id="PF22890">
    <property type="entry name" value="TPR_EMC2"/>
    <property type="match status" value="1"/>
</dbReference>
<keyword evidence="5" id="KW-0472">Membrane</keyword>
<keyword evidence="8" id="KW-1185">Reference proteome</keyword>
<dbReference type="InterPro" id="IPR011990">
    <property type="entry name" value="TPR-like_helical_dom_sf"/>
</dbReference>
<dbReference type="InterPro" id="IPR055217">
    <property type="entry name" value="TPR_EMC2"/>
</dbReference>
<evidence type="ECO:0000259" key="6">
    <source>
        <dbReference type="Pfam" id="PF22890"/>
    </source>
</evidence>
<evidence type="ECO:0000256" key="5">
    <source>
        <dbReference type="RuleBase" id="RU367091"/>
    </source>
</evidence>
<name>A0AA36CQ19_9BILA</name>
<dbReference type="PANTHER" id="PTHR12760">
    <property type="entry name" value="TETRATRICOPEPTIDE REPEAT PROTEIN"/>
    <property type="match status" value="1"/>
</dbReference>
<dbReference type="PROSITE" id="PS50005">
    <property type="entry name" value="TPR"/>
    <property type="match status" value="1"/>
</dbReference>
<evidence type="ECO:0000313" key="7">
    <source>
        <dbReference type="EMBL" id="CAJ0573172.1"/>
    </source>
</evidence>
<dbReference type="EMBL" id="CATQJA010002614">
    <property type="protein sequence ID" value="CAJ0573172.1"/>
    <property type="molecule type" value="Genomic_DNA"/>
</dbReference>